<gene>
    <name evidence="11" type="ORF">LOTGIDRAFT_95484</name>
</gene>
<evidence type="ECO:0000313" key="12">
    <source>
        <dbReference type="Proteomes" id="UP000030746"/>
    </source>
</evidence>
<evidence type="ECO:0000313" key="11">
    <source>
        <dbReference type="EMBL" id="ESO89332.1"/>
    </source>
</evidence>
<dbReference type="PANTHER" id="PTHR45695:SF26">
    <property type="entry name" value="NEUROPEPTIDE CCHAMIDE-1 RECEPTOR"/>
    <property type="match status" value="1"/>
</dbReference>
<feature type="transmembrane region" description="Helical" evidence="9">
    <location>
        <begin position="201"/>
        <end position="221"/>
    </location>
</feature>
<protein>
    <recommendedName>
        <fullName evidence="10">G-protein coupled receptors family 1 profile domain-containing protein</fullName>
    </recommendedName>
</protein>
<evidence type="ECO:0000256" key="5">
    <source>
        <dbReference type="ARBA" id="ARBA00023136"/>
    </source>
</evidence>
<dbReference type="AlphaFoldDB" id="V3ZY75"/>
<feature type="transmembrane region" description="Helical" evidence="9">
    <location>
        <begin position="115"/>
        <end position="139"/>
    </location>
</feature>
<feature type="transmembrane region" description="Helical" evidence="9">
    <location>
        <begin position="40"/>
        <end position="58"/>
    </location>
</feature>
<dbReference type="PRINTS" id="PR00237">
    <property type="entry name" value="GPCRRHODOPSN"/>
</dbReference>
<feature type="non-terminal residue" evidence="11">
    <location>
        <position position="236"/>
    </location>
</feature>
<keyword evidence="4 8" id="KW-0297">G-protein coupled receptor</keyword>
<comment type="similarity">
    <text evidence="8">Belongs to the G-protein coupled receptor 1 family.</text>
</comment>
<proteinExistence type="inferred from homology"/>
<evidence type="ECO:0000256" key="2">
    <source>
        <dbReference type="ARBA" id="ARBA00022692"/>
    </source>
</evidence>
<evidence type="ECO:0000256" key="1">
    <source>
        <dbReference type="ARBA" id="ARBA00004141"/>
    </source>
</evidence>
<dbReference type="GO" id="GO:0005886">
    <property type="term" value="C:plasma membrane"/>
    <property type="evidence" value="ECO:0007669"/>
    <property type="project" value="TreeGrafter"/>
</dbReference>
<dbReference type="GeneID" id="20253056"/>
<comment type="subcellular location">
    <subcellularLocation>
        <location evidence="1">Membrane</location>
        <topology evidence="1">Multi-pass membrane protein</topology>
    </subcellularLocation>
</comment>
<keyword evidence="2 8" id="KW-0812">Transmembrane</keyword>
<evidence type="ECO:0000256" key="4">
    <source>
        <dbReference type="ARBA" id="ARBA00023040"/>
    </source>
</evidence>
<dbReference type="RefSeq" id="XP_009060360.1">
    <property type="nucleotide sequence ID" value="XM_009062112.1"/>
</dbReference>
<feature type="transmembrane region" description="Helical" evidence="9">
    <location>
        <begin position="6"/>
        <end position="28"/>
    </location>
</feature>
<dbReference type="SUPFAM" id="SSF81321">
    <property type="entry name" value="Family A G protein-coupled receptor-like"/>
    <property type="match status" value="1"/>
</dbReference>
<organism evidence="11 12">
    <name type="scientific">Lottia gigantea</name>
    <name type="common">Giant owl limpet</name>
    <dbReference type="NCBI Taxonomy" id="225164"/>
    <lineage>
        <taxon>Eukaryota</taxon>
        <taxon>Metazoa</taxon>
        <taxon>Spiralia</taxon>
        <taxon>Lophotrochozoa</taxon>
        <taxon>Mollusca</taxon>
        <taxon>Gastropoda</taxon>
        <taxon>Patellogastropoda</taxon>
        <taxon>Lottioidea</taxon>
        <taxon>Lottiidae</taxon>
        <taxon>Lottia</taxon>
    </lineage>
</organism>
<dbReference type="HOGENOM" id="CLU_009579_6_2_1"/>
<name>V3ZY75_LOTGI</name>
<evidence type="ECO:0000256" key="6">
    <source>
        <dbReference type="ARBA" id="ARBA00023170"/>
    </source>
</evidence>
<dbReference type="PROSITE" id="PS50262">
    <property type="entry name" value="G_PROTEIN_RECEP_F1_2"/>
    <property type="match status" value="2"/>
</dbReference>
<feature type="domain" description="G-protein coupled receptors family 1 profile" evidence="10">
    <location>
        <begin position="19"/>
        <end position="136"/>
    </location>
</feature>
<dbReference type="GO" id="GO:0008188">
    <property type="term" value="F:neuropeptide receptor activity"/>
    <property type="evidence" value="ECO:0007669"/>
    <property type="project" value="TreeGrafter"/>
</dbReference>
<evidence type="ECO:0000259" key="10">
    <source>
        <dbReference type="PROSITE" id="PS50262"/>
    </source>
</evidence>
<evidence type="ECO:0000256" key="7">
    <source>
        <dbReference type="ARBA" id="ARBA00023224"/>
    </source>
</evidence>
<dbReference type="OMA" id="TIAWERY"/>
<keyword evidence="12" id="KW-1185">Reference proteome</keyword>
<feature type="non-terminal residue" evidence="11">
    <location>
        <position position="1"/>
    </location>
</feature>
<keyword evidence="5 9" id="KW-0472">Membrane</keyword>
<accession>V3ZY75</accession>
<keyword evidence="6 8" id="KW-0675">Receptor</keyword>
<feature type="domain" description="G-protein coupled receptors family 1 profile" evidence="10">
    <location>
        <begin position="141"/>
        <end position="218"/>
    </location>
</feature>
<evidence type="ECO:0000256" key="9">
    <source>
        <dbReference type="SAM" id="Phobius"/>
    </source>
</evidence>
<dbReference type="PANTHER" id="PTHR45695">
    <property type="entry name" value="LEUCOKININ RECEPTOR-RELATED"/>
    <property type="match status" value="1"/>
</dbReference>
<feature type="transmembrane region" description="Helical" evidence="9">
    <location>
        <begin position="160"/>
        <end position="181"/>
    </location>
</feature>
<dbReference type="OrthoDB" id="10049706at2759"/>
<dbReference type="InterPro" id="IPR017452">
    <property type="entry name" value="GPCR_Rhodpsn_7TM"/>
</dbReference>
<dbReference type="PROSITE" id="PS00237">
    <property type="entry name" value="G_PROTEIN_RECEP_F1_1"/>
    <property type="match status" value="1"/>
</dbReference>
<dbReference type="EMBL" id="KB202619">
    <property type="protein sequence ID" value="ESO89332.1"/>
    <property type="molecule type" value="Genomic_DNA"/>
</dbReference>
<sequence>EAVLVPLIFTLIFSFGLIGNILLILSFVKFKKLNAPHNIFVINLAVGDLIMLLVSLPFNSTWYTVPYWPYGLVICKLSFFIETLATAVTIGTITVLSVERFFLISGNRSNNKKQFAIIIVTIIWTLSIILALPDLISATTVVKEHRKWDRESTIDKRKRLALSVLGLVWAFVLCWLPRHIYLLWFHFDPNAFDHFWHVFKIVGFCLMFSNCAVNPIVFYILDKKFRQYVHFILKCQ</sequence>
<keyword evidence="3 9" id="KW-1133">Transmembrane helix</keyword>
<keyword evidence="7 8" id="KW-0807">Transducer</keyword>
<dbReference type="Proteomes" id="UP000030746">
    <property type="component" value="Unassembled WGS sequence"/>
</dbReference>
<dbReference type="InterPro" id="IPR000276">
    <property type="entry name" value="GPCR_Rhodpsn"/>
</dbReference>
<evidence type="ECO:0000256" key="3">
    <source>
        <dbReference type="ARBA" id="ARBA00022989"/>
    </source>
</evidence>
<dbReference type="Pfam" id="PF00001">
    <property type="entry name" value="7tm_1"/>
    <property type="match status" value="1"/>
</dbReference>
<reference evidence="11 12" key="1">
    <citation type="journal article" date="2013" name="Nature">
        <title>Insights into bilaterian evolution from three spiralian genomes.</title>
        <authorList>
            <person name="Simakov O."/>
            <person name="Marletaz F."/>
            <person name="Cho S.J."/>
            <person name="Edsinger-Gonzales E."/>
            <person name="Havlak P."/>
            <person name="Hellsten U."/>
            <person name="Kuo D.H."/>
            <person name="Larsson T."/>
            <person name="Lv J."/>
            <person name="Arendt D."/>
            <person name="Savage R."/>
            <person name="Osoegawa K."/>
            <person name="de Jong P."/>
            <person name="Grimwood J."/>
            <person name="Chapman J.A."/>
            <person name="Shapiro H."/>
            <person name="Aerts A."/>
            <person name="Otillar R.P."/>
            <person name="Terry A.Y."/>
            <person name="Boore J.L."/>
            <person name="Grigoriev I.V."/>
            <person name="Lindberg D.R."/>
            <person name="Seaver E.C."/>
            <person name="Weisblat D.A."/>
            <person name="Putnam N.H."/>
            <person name="Rokhsar D.S."/>
        </authorList>
    </citation>
    <scope>NUCLEOTIDE SEQUENCE [LARGE SCALE GENOMIC DNA]</scope>
</reference>
<dbReference type="CTD" id="20253056"/>
<dbReference type="Gene3D" id="1.20.1070.10">
    <property type="entry name" value="Rhodopsin 7-helix transmembrane proteins"/>
    <property type="match status" value="2"/>
</dbReference>
<dbReference type="KEGG" id="lgi:LOTGIDRAFT_95484"/>
<dbReference type="STRING" id="225164.V3ZY75"/>
<evidence type="ECO:0000256" key="8">
    <source>
        <dbReference type="RuleBase" id="RU000688"/>
    </source>
</evidence>